<dbReference type="Proteomes" id="UP000198894">
    <property type="component" value="Unassembled WGS sequence"/>
</dbReference>
<gene>
    <name evidence="1" type="ORF">SAMN05428953_102134</name>
</gene>
<keyword evidence="2" id="KW-1185">Reference proteome</keyword>
<reference evidence="2" key="1">
    <citation type="submission" date="2016-10" db="EMBL/GenBank/DDBJ databases">
        <authorList>
            <person name="Varghese N."/>
            <person name="Submissions S."/>
        </authorList>
    </citation>
    <scope>NUCLEOTIDE SEQUENCE [LARGE SCALE GENOMIC DNA]</scope>
    <source>
        <strain evidence="2">CGMCC 1.11022</strain>
    </source>
</reference>
<evidence type="ECO:0000313" key="2">
    <source>
        <dbReference type="Proteomes" id="UP000198894"/>
    </source>
</evidence>
<organism evidence="1 2">
    <name type="scientific">Mesorhizobium muleiense</name>
    <dbReference type="NCBI Taxonomy" id="1004279"/>
    <lineage>
        <taxon>Bacteria</taxon>
        <taxon>Pseudomonadati</taxon>
        <taxon>Pseudomonadota</taxon>
        <taxon>Alphaproteobacteria</taxon>
        <taxon>Hyphomicrobiales</taxon>
        <taxon>Phyllobacteriaceae</taxon>
        <taxon>Mesorhizobium</taxon>
    </lineage>
</organism>
<name>A0A1G8L4C3_9HYPH</name>
<accession>A0A1G8L4C3</accession>
<sequence>MWGSSFELGMGMQRFGMVMQRFGMVMQRL</sequence>
<evidence type="ECO:0000313" key="1">
    <source>
        <dbReference type="EMBL" id="SDI50407.1"/>
    </source>
</evidence>
<proteinExistence type="predicted"/>
<dbReference type="AlphaFoldDB" id="A0A1G8L4C3"/>
<dbReference type="EMBL" id="FNEE01000002">
    <property type="protein sequence ID" value="SDI50407.1"/>
    <property type="molecule type" value="Genomic_DNA"/>
</dbReference>
<protein>
    <submittedName>
        <fullName evidence="1">Uncharacterized protein</fullName>
    </submittedName>
</protein>